<dbReference type="EMBL" id="LR797308">
    <property type="protein sequence ID" value="CAB4201981.1"/>
    <property type="molecule type" value="Genomic_DNA"/>
</dbReference>
<protein>
    <submittedName>
        <fullName evidence="2">Uncharacterized protein</fullName>
    </submittedName>
</protein>
<feature type="region of interest" description="Disordered" evidence="1">
    <location>
        <begin position="1"/>
        <end position="29"/>
    </location>
</feature>
<proteinExistence type="predicted"/>
<sequence length="29" mass="3390">MIKDFITTKERMDSLRSTTKKEVESVSTK</sequence>
<accession>A0A6J5RUB3</accession>
<gene>
    <name evidence="2" type="ORF">UFOVP1361_16</name>
</gene>
<name>A0A6J5RUB3_9CAUD</name>
<evidence type="ECO:0000313" key="2">
    <source>
        <dbReference type="EMBL" id="CAB4201981.1"/>
    </source>
</evidence>
<evidence type="ECO:0000256" key="1">
    <source>
        <dbReference type="SAM" id="MobiDB-lite"/>
    </source>
</evidence>
<organism evidence="2">
    <name type="scientific">uncultured Caudovirales phage</name>
    <dbReference type="NCBI Taxonomy" id="2100421"/>
    <lineage>
        <taxon>Viruses</taxon>
        <taxon>Duplodnaviria</taxon>
        <taxon>Heunggongvirae</taxon>
        <taxon>Uroviricota</taxon>
        <taxon>Caudoviricetes</taxon>
        <taxon>Peduoviridae</taxon>
        <taxon>Maltschvirus</taxon>
        <taxon>Maltschvirus maltsch</taxon>
    </lineage>
</organism>
<reference evidence="2" key="1">
    <citation type="submission" date="2020-05" db="EMBL/GenBank/DDBJ databases">
        <authorList>
            <person name="Chiriac C."/>
            <person name="Salcher M."/>
            <person name="Ghai R."/>
            <person name="Kavagutti S V."/>
        </authorList>
    </citation>
    <scope>NUCLEOTIDE SEQUENCE</scope>
</reference>